<dbReference type="Proteomes" id="UP000036959">
    <property type="component" value="Unassembled WGS sequence"/>
</dbReference>
<dbReference type="SUPFAM" id="SSF51161">
    <property type="entry name" value="Trimeric LpxA-like enzymes"/>
    <property type="match status" value="1"/>
</dbReference>
<comment type="caution">
    <text evidence="1">The sequence shown here is derived from an EMBL/GenBank/DDBJ whole genome shotgun (WGS) entry which is preliminary data.</text>
</comment>
<dbReference type="PATRIC" id="fig|242163.4.peg.5251"/>
<keyword evidence="1" id="KW-0808">Transferase</keyword>
<keyword evidence="2" id="KW-1185">Reference proteome</keyword>
<dbReference type="GO" id="GO:0016740">
    <property type="term" value="F:transferase activity"/>
    <property type="evidence" value="ECO:0007669"/>
    <property type="project" value="UniProtKB-KW"/>
</dbReference>
<dbReference type="EMBL" id="LFJJ01000045">
    <property type="protein sequence ID" value="KND60775.1"/>
    <property type="molecule type" value="Genomic_DNA"/>
</dbReference>
<gene>
    <name evidence="1" type="ORF">BVER_00748</name>
</gene>
<protein>
    <submittedName>
        <fullName evidence="1">Acetyltransferase (Isoleucine patch superfamily)</fullName>
    </submittedName>
</protein>
<name>A0A0L0MES2_9BURK</name>
<evidence type="ECO:0000313" key="1">
    <source>
        <dbReference type="EMBL" id="KND60775.1"/>
    </source>
</evidence>
<organism evidence="1 2">
    <name type="scientific">Candidatus Burkholderia verschuerenii</name>
    <dbReference type="NCBI Taxonomy" id="242163"/>
    <lineage>
        <taxon>Bacteria</taxon>
        <taxon>Pseudomonadati</taxon>
        <taxon>Pseudomonadota</taxon>
        <taxon>Betaproteobacteria</taxon>
        <taxon>Burkholderiales</taxon>
        <taxon>Burkholderiaceae</taxon>
        <taxon>Burkholderia</taxon>
    </lineage>
</organism>
<reference evidence="2" key="1">
    <citation type="submission" date="2015-06" db="EMBL/GenBank/DDBJ databases">
        <title>Comparative genomics of Burkholderia leaf nodule symbionts.</title>
        <authorList>
            <person name="Carlier A."/>
            <person name="Eberl L."/>
            <person name="Pinto-Carbo M."/>
        </authorList>
    </citation>
    <scope>NUCLEOTIDE SEQUENCE [LARGE SCALE GENOMIC DNA]</scope>
    <source>
        <strain evidence="2">UZHbot4</strain>
    </source>
</reference>
<dbReference type="AlphaFoldDB" id="A0A0L0MES2"/>
<dbReference type="Gene3D" id="2.160.10.10">
    <property type="entry name" value="Hexapeptide repeat proteins"/>
    <property type="match status" value="1"/>
</dbReference>
<evidence type="ECO:0000313" key="2">
    <source>
        <dbReference type="Proteomes" id="UP000036959"/>
    </source>
</evidence>
<accession>A0A0L0MES2</accession>
<dbReference type="RefSeq" id="WP_198155218.1">
    <property type="nucleotide sequence ID" value="NZ_LFJJ01000045.1"/>
</dbReference>
<proteinExistence type="predicted"/>
<dbReference type="InterPro" id="IPR011004">
    <property type="entry name" value="Trimer_LpxA-like_sf"/>
</dbReference>
<sequence length="145" mass="15861">MKSRWIVGGGDYLEHAYQAWKQARPDEAVEKIEVPQSPDYAFDLNVFDALDPAQGAMFIAFDERFGNFKRMELLQAAMERGFALEPFVAPGASVAPDAVIGPNVFVGANASIGSSAHVEYNCVIHAGVNLGFGVRLRPSCWLIWA</sequence>